<comment type="caution">
    <text evidence="2">The sequence shown here is derived from an EMBL/GenBank/DDBJ whole genome shotgun (WGS) entry which is preliminary data.</text>
</comment>
<keyword evidence="3" id="KW-1185">Reference proteome</keyword>
<proteinExistence type="predicted"/>
<gene>
    <name evidence="2" type="ORF">ElyMa_003083300</name>
</gene>
<feature type="transmembrane region" description="Helical" evidence="1">
    <location>
        <begin position="12"/>
        <end position="33"/>
    </location>
</feature>
<protein>
    <submittedName>
        <fullName evidence="2">Uncharacterized protein</fullName>
    </submittedName>
</protein>
<accession>A0AAV4IS55</accession>
<name>A0AAV4IS55_9GAST</name>
<dbReference type="EMBL" id="BMAT01006374">
    <property type="protein sequence ID" value="GFS11331.1"/>
    <property type="molecule type" value="Genomic_DNA"/>
</dbReference>
<organism evidence="2 3">
    <name type="scientific">Elysia marginata</name>
    <dbReference type="NCBI Taxonomy" id="1093978"/>
    <lineage>
        <taxon>Eukaryota</taxon>
        <taxon>Metazoa</taxon>
        <taxon>Spiralia</taxon>
        <taxon>Lophotrochozoa</taxon>
        <taxon>Mollusca</taxon>
        <taxon>Gastropoda</taxon>
        <taxon>Heterobranchia</taxon>
        <taxon>Euthyneura</taxon>
        <taxon>Panpulmonata</taxon>
        <taxon>Sacoglossa</taxon>
        <taxon>Placobranchoidea</taxon>
        <taxon>Plakobranchidae</taxon>
        <taxon>Elysia</taxon>
    </lineage>
</organism>
<sequence>MIITIKRQFVYFLKRILFWKFPYFFLSIIGSYWDPRFGRCLVHSFSNTVKCTKRRKVGGTALVKKKIGGADTGEEVNFHLTNSFPYCDQVWGCRADLLTLSHVPIVSVPGGRKQDFAGDNGPLCRALSATVGYCRVLSQVVEFRREGCRIQTLLPIEEASGVLIVGPGYRQLTCDILRSCLYVTEWGRRGQQKRYLGLVKMDQIL</sequence>
<keyword evidence="1" id="KW-0812">Transmembrane</keyword>
<keyword evidence="1" id="KW-1133">Transmembrane helix</keyword>
<reference evidence="2 3" key="1">
    <citation type="journal article" date="2021" name="Elife">
        <title>Chloroplast acquisition without the gene transfer in kleptoplastic sea slugs, Plakobranchus ocellatus.</title>
        <authorList>
            <person name="Maeda T."/>
            <person name="Takahashi S."/>
            <person name="Yoshida T."/>
            <person name="Shimamura S."/>
            <person name="Takaki Y."/>
            <person name="Nagai Y."/>
            <person name="Toyoda A."/>
            <person name="Suzuki Y."/>
            <person name="Arimoto A."/>
            <person name="Ishii H."/>
            <person name="Satoh N."/>
            <person name="Nishiyama T."/>
            <person name="Hasebe M."/>
            <person name="Maruyama T."/>
            <person name="Minagawa J."/>
            <person name="Obokata J."/>
            <person name="Shigenobu S."/>
        </authorList>
    </citation>
    <scope>NUCLEOTIDE SEQUENCE [LARGE SCALE GENOMIC DNA]</scope>
</reference>
<evidence type="ECO:0000313" key="2">
    <source>
        <dbReference type="EMBL" id="GFS11331.1"/>
    </source>
</evidence>
<dbReference type="AlphaFoldDB" id="A0AAV4IS55"/>
<dbReference type="Proteomes" id="UP000762676">
    <property type="component" value="Unassembled WGS sequence"/>
</dbReference>
<evidence type="ECO:0000256" key="1">
    <source>
        <dbReference type="SAM" id="Phobius"/>
    </source>
</evidence>
<evidence type="ECO:0000313" key="3">
    <source>
        <dbReference type="Proteomes" id="UP000762676"/>
    </source>
</evidence>
<keyword evidence="1" id="KW-0472">Membrane</keyword>